<dbReference type="Proteomes" id="UP000024547">
    <property type="component" value="Unassembled WGS sequence"/>
</dbReference>
<dbReference type="OrthoDB" id="9798761at2"/>
<dbReference type="PANTHER" id="PTHR39639:SF1">
    <property type="entry name" value="DUF262 DOMAIN-CONTAINING PROTEIN"/>
    <property type="match status" value="1"/>
</dbReference>
<gene>
    <name evidence="2" type="ORF">HY36_09320</name>
</gene>
<dbReference type="PANTHER" id="PTHR39639">
    <property type="entry name" value="CHROMOSOME 16, WHOLE GENOME SHOTGUN SEQUENCE"/>
    <property type="match status" value="1"/>
</dbReference>
<organism evidence="2 3">
    <name type="scientific">Hyphomonas atlantica</name>
    <dbReference type="NCBI Taxonomy" id="1280948"/>
    <lineage>
        <taxon>Bacteria</taxon>
        <taxon>Pseudomonadati</taxon>
        <taxon>Pseudomonadota</taxon>
        <taxon>Alphaproteobacteria</taxon>
        <taxon>Hyphomonadales</taxon>
        <taxon>Hyphomonadaceae</taxon>
        <taxon>Hyphomonas</taxon>
    </lineage>
</organism>
<name>A0A059DYF9_9PROT</name>
<reference evidence="2 3" key="1">
    <citation type="journal article" date="2014" name="Antonie Van Leeuwenhoek">
        <title>Hyphomonas beringensis sp. nov. and Hyphomonas chukchiensis sp. nov., isolated from surface seawater of the Bering Sea and Chukchi Sea.</title>
        <authorList>
            <person name="Li C."/>
            <person name="Lai Q."/>
            <person name="Li G."/>
            <person name="Dong C."/>
            <person name="Wang J."/>
            <person name="Liao Y."/>
            <person name="Shao Z."/>
        </authorList>
    </citation>
    <scope>NUCLEOTIDE SEQUENCE [LARGE SCALE GENOMIC DNA]</scope>
    <source>
        <strain evidence="2 3">22II1-22F38</strain>
    </source>
</reference>
<sequence>MNIVTSSKRIHEIIKDVQDGSLVPKPAFQRRKVWSQKDKARLIDTILLGYPFPEIYFCNGEIDTATGKGTTMIVDGQQRVSTIVEYFSDSSDFKLPPDLPPYKDLTDSQKRAFLEYPVVVRNLGDTPLKEIVEIFRRINITSYNLNAMEINNAIYDGPLKTFAEQLVLNDIFATRRFFKPAQLKRMGDVRYALTLIITMMQGYFNRDDRLQEYLEIYNDEFPHEAEIRNRFENVVEFIESCGFAETSKVWQQNNLLNVIVELDKLLNLEAIQLNPNLVYERLDDFFLTLDSTRMFENSRMAQAFDRASVQAANDRKNRIRRGEILRAIIIGEEIETNIRTKDDSTLPLFD</sequence>
<accession>A0A059DYF9</accession>
<evidence type="ECO:0000259" key="1">
    <source>
        <dbReference type="Pfam" id="PF03235"/>
    </source>
</evidence>
<evidence type="ECO:0000313" key="2">
    <source>
        <dbReference type="EMBL" id="KCZ58567.1"/>
    </source>
</evidence>
<protein>
    <recommendedName>
        <fullName evidence="1">GmrSD restriction endonucleases N-terminal domain-containing protein</fullName>
    </recommendedName>
</protein>
<dbReference type="RefSeq" id="WP_051602834.1">
    <property type="nucleotide sequence ID" value="NZ_AWFH01000056.1"/>
</dbReference>
<dbReference type="Pfam" id="PF03235">
    <property type="entry name" value="GmrSD_N"/>
    <property type="match status" value="1"/>
</dbReference>
<comment type="caution">
    <text evidence="2">The sequence shown here is derived from an EMBL/GenBank/DDBJ whole genome shotgun (WGS) entry which is preliminary data.</text>
</comment>
<dbReference type="EMBL" id="AWFH01000056">
    <property type="protein sequence ID" value="KCZ58567.1"/>
    <property type="molecule type" value="Genomic_DNA"/>
</dbReference>
<dbReference type="STRING" id="1280948.HY36_09320"/>
<dbReference type="InterPro" id="IPR004919">
    <property type="entry name" value="GmrSD_N"/>
</dbReference>
<evidence type="ECO:0000313" key="3">
    <source>
        <dbReference type="Proteomes" id="UP000024547"/>
    </source>
</evidence>
<dbReference type="PATRIC" id="fig|1280948.3.peg.2982"/>
<feature type="domain" description="GmrSD restriction endonucleases N-terminal" evidence="1">
    <location>
        <begin position="11"/>
        <end position="154"/>
    </location>
</feature>
<dbReference type="eggNOG" id="COG1479">
    <property type="taxonomic scope" value="Bacteria"/>
</dbReference>
<keyword evidence="3" id="KW-1185">Reference proteome</keyword>
<proteinExistence type="predicted"/>
<dbReference type="AlphaFoldDB" id="A0A059DYF9"/>